<protein>
    <submittedName>
        <fullName evidence="1">Uncharacterized protein</fullName>
    </submittedName>
</protein>
<proteinExistence type="predicted"/>
<dbReference type="Proteomes" id="UP000194219">
    <property type="component" value="Unassembled WGS sequence"/>
</dbReference>
<dbReference type="AlphaFoldDB" id="A0AAE5JB13"/>
<organism evidence="1 2">
    <name type="scientific">Limosilactobacillus reuteri</name>
    <name type="common">Lactobacillus reuteri</name>
    <dbReference type="NCBI Taxonomy" id="1598"/>
    <lineage>
        <taxon>Bacteria</taxon>
        <taxon>Bacillati</taxon>
        <taxon>Bacillota</taxon>
        <taxon>Bacilli</taxon>
        <taxon>Lactobacillales</taxon>
        <taxon>Lactobacillaceae</taxon>
        <taxon>Limosilactobacillus</taxon>
    </lineage>
</organism>
<evidence type="ECO:0000313" key="1">
    <source>
        <dbReference type="EMBL" id="OTA91688.1"/>
    </source>
</evidence>
<comment type="caution">
    <text evidence="1">The sequence shown here is derived from an EMBL/GenBank/DDBJ whole genome shotgun (WGS) entry which is preliminary data.</text>
</comment>
<evidence type="ECO:0000313" key="2">
    <source>
        <dbReference type="Proteomes" id="UP000194219"/>
    </source>
</evidence>
<accession>A0AAE5JB13</accession>
<sequence length="69" mass="8079">MGELPFDYRLMLLVVVQPPTKPGYKQCINQLKEIVIEVQRSHPLPTCPKGDERLHYYIILVTILMNERV</sequence>
<dbReference type="EMBL" id="MIMV01000052">
    <property type="protein sequence ID" value="OTA91688.1"/>
    <property type="molecule type" value="Genomic_DNA"/>
</dbReference>
<reference evidence="1 2" key="1">
    <citation type="submission" date="2016-09" db="EMBL/GenBank/DDBJ databases">
        <title>Lactobacillus reuteri KLR3006, genome sequencing and assembly.</title>
        <authorList>
            <person name="Lee J.-Y."/>
            <person name="Kim E.B."/>
            <person name="Choi Y.-J."/>
        </authorList>
    </citation>
    <scope>NUCLEOTIDE SEQUENCE [LARGE SCALE GENOMIC DNA]</scope>
    <source>
        <strain evidence="1 2">KLR3006</strain>
    </source>
</reference>
<gene>
    <name evidence="1" type="ORF">BHL83_11070</name>
</gene>
<name>A0AAE5JB13_LIMRT</name>